<evidence type="ECO:0000313" key="2">
    <source>
        <dbReference type="Proteomes" id="UP000217771"/>
    </source>
</evidence>
<dbReference type="SUPFAM" id="SSF55961">
    <property type="entry name" value="Bet v1-like"/>
    <property type="match status" value="1"/>
</dbReference>
<name>A0A2A2EPG5_9GAMM</name>
<keyword evidence="2" id="KW-1185">Reference proteome</keyword>
<gene>
    <name evidence="1" type="ORF">CK498_23240</name>
</gene>
<evidence type="ECO:0000313" key="1">
    <source>
        <dbReference type="EMBL" id="PAU74247.1"/>
    </source>
</evidence>
<dbReference type="Gene3D" id="3.30.530.20">
    <property type="match status" value="1"/>
</dbReference>
<comment type="caution">
    <text evidence="1">The sequence shown here is derived from an EMBL/GenBank/DDBJ whole genome shotgun (WGS) entry which is preliminary data.</text>
</comment>
<dbReference type="Pfam" id="PF10604">
    <property type="entry name" value="Polyketide_cyc2"/>
    <property type="match status" value="1"/>
</dbReference>
<dbReference type="OrthoDB" id="838646at2"/>
<reference evidence="1 2" key="1">
    <citation type="submission" date="2017-08" db="EMBL/GenBank/DDBJ databases">
        <title>Halomonas alkalisoli sp. nov., isolated from saline alkaline soil.</title>
        <authorList>
            <person name="Wang D."/>
            <person name="Zhang G."/>
        </authorList>
    </citation>
    <scope>NUCLEOTIDE SEQUENCE [LARGE SCALE GENOMIC DNA]</scope>
    <source>
        <strain evidence="1 2">WRN001</strain>
    </source>
</reference>
<dbReference type="AlphaFoldDB" id="A0A2A2EPG5"/>
<protein>
    <submittedName>
        <fullName evidence="1">Polyketide cyclase</fullName>
    </submittedName>
</protein>
<dbReference type="EMBL" id="NSKB01000012">
    <property type="protein sequence ID" value="PAU74247.1"/>
    <property type="molecule type" value="Genomic_DNA"/>
</dbReference>
<accession>A0A2A2EPG5</accession>
<organism evidence="1 2">
    <name type="scientific">Halomonas salipaludis</name>
    <dbReference type="NCBI Taxonomy" id="2032625"/>
    <lineage>
        <taxon>Bacteria</taxon>
        <taxon>Pseudomonadati</taxon>
        <taxon>Pseudomonadota</taxon>
        <taxon>Gammaproteobacteria</taxon>
        <taxon>Oceanospirillales</taxon>
        <taxon>Halomonadaceae</taxon>
        <taxon>Halomonas</taxon>
    </lineage>
</organism>
<dbReference type="Proteomes" id="UP000217771">
    <property type="component" value="Unassembled WGS sequence"/>
</dbReference>
<proteinExistence type="predicted"/>
<dbReference type="RefSeq" id="WP_095623233.1">
    <property type="nucleotide sequence ID" value="NZ_NSKB01000012.1"/>
</dbReference>
<dbReference type="InterPro" id="IPR023393">
    <property type="entry name" value="START-like_dom_sf"/>
</dbReference>
<dbReference type="InterPro" id="IPR019587">
    <property type="entry name" value="Polyketide_cyclase/dehydratase"/>
</dbReference>
<sequence length="157" mass="17167">MIEVISVEINRDASVIASAEAYVDAPSSLVWAVKTNLLTWPEWNADVTSIHFSGTLAPGERFRWKAGGVPIASTLQAVDSGRMIGWTGRAPLGIRAVHTWVFEAEGEGTRVRTEESFDGRLVLVFAGPMQRMLTASLQRSVTALKIEAERRAREGAK</sequence>